<dbReference type="InterPro" id="IPR050143">
    <property type="entry name" value="TRIM/RBCC"/>
</dbReference>
<dbReference type="InterPro" id="IPR043136">
    <property type="entry name" value="B30.2/SPRY_sf"/>
</dbReference>
<keyword evidence="4" id="KW-1185">Reference proteome</keyword>
<dbReference type="InterPro" id="IPR013320">
    <property type="entry name" value="ConA-like_dom_sf"/>
</dbReference>
<dbReference type="CDD" id="cd13733">
    <property type="entry name" value="SPRY_PRY_C-I_1"/>
    <property type="match status" value="1"/>
</dbReference>
<dbReference type="InterPro" id="IPR006574">
    <property type="entry name" value="PRY"/>
</dbReference>
<dbReference type="FunFam" id="2.60.120.920:FF:000004">
    <property type="entry name" value="Butyrophilin subfamily 1 member A1"/>
    <property type="match status" value="1"/>
</dbReference>
<reference evidence="3" key="3">
    <citation type="submission" date="2025-09" db="UniProtKB">
        <authorList>
            <consortium name="Ensembl"/>
        </authorList>
    </citation>
    <scope>IDENTIFICATION</scope>
</reference>
<dbReference type="PANTHER" id="PTHR24103">
    <property type="entry name" value="E3 UBIQUITIN-PROTEIN LIGASE TRIM"/>
    <property type="match status" value="1"/>
</dbReference>
<dbReference type="InterPro" id="IPR003879">
    <property type="entry name" value="Butyrophylin_SPRY"/>
</dbReference>
<dbReference type="Pfam" id="PF00622">
    <property type="entry name" value="SPRY"/>
    <property type="match status" value="1"/>
</dbReference>
<dbReference type="Proteomes" id="UP000472276">
    <property type="component" value="Unassembled WGS sequence"/>
</dbReference>
<dbReference type="Ensembl" id="ENSOABT00000081194.1">
    <property type="protein sequence ID" value="ENSOABP00000067877.1"/>
    <property type="gene ID" value="ENSOABG00000034375.1"/>
</dbReference>
<dbReference type="RefSeq" id="XP_031592924.2">
    <property type="nucleotide sequence ID" value="XM_031737064.2"/>
</dbReference>
<reference evidence="3" key="2">
    <citation type="submission" date="2025-08" db="UniProtKB">
        <authorList>
            <consortium name="Ensembl"/>
        </authorList>
    </citation>
    <scope>IDENTIFICATION</scope>
</reference>
<dbReference type="KEGG" id="oau:116318117"/>
<dbReference type="SMART" id="SM00449">
    <property type="entry name" value="SPRY"/>
    <property type="match status" value="1"/>
</dbReference>
<evidence type="ECO:0000313" key="4">
    <source>
        <dbReference type="Proteomes" id="UP000472276"/>
    </source>
</evidence>
<proteinExistence type="predicted"/>
<feature type="coiled-coil region" evidence="1">
    <location>
        <begin position="166"/>
        <end position="193"/>
    </location>
</feature>
<sequence>MNVQCYHCGSTNCRCSRIFPSTYNEPEINTESSAFKTPQSSHQTTLANFDNSRARQVLQAAHFLERRGTAAQQTAMSLIGVALEEEKKAKQLHKAKHEKTIADFQQQIHIRETKMAEVRSSELACQTGLDAEWLEVNNFFTTIVKIVEGVRETAIQPVKERRWKVERDTQDLLQKLQREIDVLNKAIDETNKNPDLEVSPQRVLKESNGINVHVDTSLSLGTLKATTSTMMKQICEELDKLSTIEFKRILTFAVDVKLDPTTAHQSLEISDDGKQVRDAGKTLKDTDSPQRFDVFGSVLGLNRLSSGRAYWEVEVKNKTGWDLGVTRRYANRKGNLSINPDSGYWVIVHYEEKKYSALTTTPVSLSLKGKPQKVGVFVDYEEDLVSFYDVTSQSHIYSFTECLFGGEILPYFSPHLKQNEKNSNPLIISAVQKQQ</sequence>
<gene>
    <name evidence="3" type="primary">LOC116318117</name>
</gene>
<dbReference type="InterPro" id="IPR058030">
    <property type="entry name" value="TRIM8/14/16/25/29/45/65_CC"/>
</dbReference>
<dbReference type="InterPro" id="IPR001870">
    <property type="entry name" value="B30.2/SPRY"/>
</dbReference>
<feature type="domain" description="B30.2/SPRY" evidence="2">
    <location>
        <begin position="236"/>
        <end position="433"/>
    </location>
</feature>
<dbReference type="GeneID" id="116318117"/>
<organism evidence="3 4">
    <name type="scientific">Oreochromis aureus</name>
    <name type="common">Israeli tilapia</name>
    <name type="synonym">Chromis aureus</name>
    <dbReference type="NCBI Taxonomy" id="47969"/>
    <lineage>
        <taxon>Eukaryota</taxon>
        <taxon>Metazoa</taxon>
        <taxon>Chordata</taxon>
        <taxon>Craniata</taxon>
        <taxon>Vertebrata</taxon>
        <taxon>Euteleostomi</taxon>
        <taxon>Actinopterygii</taxon>
        <taxon>Neopterygii</taxon>
        <taxon>Teleostei</taxon>
        <taxon>Neoteleostei</taxon>
        <taxon>Acanthomorphata</taxon>
        <taxon>Ovalentaria</taxon>
        <taxon>Cichlomorphae</taxon>
        <taxon>Cichliformes</taxon>
        <taxon>Cichlidae</taxon>
        <taxon>African cichlids</taxon>
        <taxon>Pseudocrenilabrinae</taxon>
        <taxon>Oreochromini</taxon>
        <taxon>Oreochromis</taxon>
    </lineage>
</organism>
<protein>
    <recommendedName>
        <fullName evidence="2">B30.2/SPRY domain-containing protein</fullName>
    </recommendedName>
</protein>
<dbReference type="Pfam" id="PF13765">
    <property type="entry name" value="PRY"/>
    <property type="match status" value="1"/>
</dbReference>
<dbReference type="Gene3D" id="2.60.120.920">
    <property type="match status" value="1"/>
</dbReference>
<evidence type="ECO:0000313" key="3">
    <source>
        <dbReference type="Ensembl" id="ENSOABP00000067877.1"/>
    </source>
</evidence>
<dbReference type="SUPFAM" id="SSF49899">
    <property type="entry name" value="Concanavalin A-like lectins/glucanases"/>
    <property type="match status" value="1"/>
</dbReference>
<dbReference type="AlphaFoldDB" id="A0AAZ1XJS9"/>
<dbReference type="PRINTS" id="PR01407">
    <property type="entry name" value="BUTYPHLNCDUF"/>
</dbReference>
<dbReference type="InterPro" id="IPR003877">
    <property type="entry name" value="SPRY_dom"/>
</dbReference>
<dbReference type="Pfam" id="PF25600">
    <property type="entry name" value="TRIM_CC"/>
    <property type="match status" value="1"/>
</dbReference>
<name>A0AAZ1XJS9_OREAU</name>
<reference evidence="4" key="1">
    <citation type="submission" date="2020-03" db="EMBL/GenBank/DDBJ databases">
        <title>Evolution of repeat sequences and sex chromosomes of tilapia species revealed by chromosome-level genomes.</title>
        <authorList>
            <person name="Xu L."/>
            <person name="Tao W."/>
            <person name="Wang D."/>
            <person name="Zhou Q."/>
        </authorList>
    </citation>
    <scope>NUCLEOTIDE SEQUENCE [LARGE SCALE GENOMIC DNA]</scope>
    <source>
        <strain evidence="4">Israel</strain>
    </source>
</reference>
<dbReference type="SMART" id="SM00589">
    <property type="entry name" value="PRY"/>
    <property type="match status" value="1"/>
</dbReference>
<accession>A0AAZ1XJS9</accession>
<keyword evidence="1" id="KW-0175">Coiled coil</keyword>
<evidence type="ECO:0000259" key="2">
    <source>
        <dbReference type="PROSITE" id="PS50188"/>
    </source>
</evidence>
<dbReference type="PROSITE" id="PS50188">
    <property type="entry name" value="B302_SPRY"/>
    <property type="match status" value="1"/>
</dbReference>
<evidence type="ECO:0000256" key="1">
    <source>
        <dbReference type="SAM" id="Coils"/>
    </source>
</evidence>